<gene>
    <name evidence="2" type="ORF">ACFO9E_16710</name>
</gene>
<dbReference type="EMBL" id="JBHSFE010000014">
    <property type="protein sequence ID" value="MFC4609447.1"/>
    <property type="molecule type" value="Genomic_DNA"/>
</dbReference>
<keyword evidence="3" id="KW-1185">Reference proteome</keyword>
<protein>
    <recommendedName>
        <fullName evidence="4">Lipoprotein</fullName>
    </recommendedName>
</protein>
<evidence type="ECO:0008006" key="4">
    <source>
        <dbReference type="Google" id="ProtNLM"/>
    </source>
</evidence>
<evidence type="ECO:0000256" key="1">
    <source>
        <dbReference type="SAM" id="SignalP"/>
    </source>
</evidence>
<feature type="signal peptide" evidence="1">
    <location>
        <begin position="1"/>
        <end position="23"/>
    </location>
</feature>
<dbReference type="Pfam" id="PF03640">
    <property type="entry name" value="Lipoprotein_15"/>
    <property type="match status" value="2"/>
</dbReference>
<proteinExistence type="predicted"/>
<dbReference type="PROSITE" id="PS51257">
    <property type="entry name" value="PROKAR_LIPOPROTEIN"/>
    <property type="match status" value="1"/>
</dbReference>
<reference evidence="3" key="1">
    <citation type="journal article" date="2019" name="Int. J. Syst. Evol. Microbiol.">
        <title>The Global Catalogue of Microorganisms (GCM) 10K type strain sequencing project: providing services to taxonomists for standard genome sequencing and annotation.</title>
        <authorList>
            <consortium name="The Broad Institute Genomics Platform"/>
            <consortium name="The Broad Institute Genome Sequencing Center for Infectious Disease"/>
            <person name="Wu L."/>
            <person name="Ma J."/>
        </authorList>
    </citation>
    <scope>NUCLEOTIDE SEQUENCE [LARGE SCALE GENOMIC DNA]</scope>
    <source>
        <strain evidence="3">CGMCC 4.7139</strain>
    </source>
</reference>
<comment type="caution">
    <text evidence="2">The sequence shown here is derived from an EMBL/GenBank/DDBJ whole genome shotgun (WGS) entry which is preliminary data.</text>
</comment>
<dbReference type="PANTHER" id="PTHR39335">
    <property type="entry name" value="BLL4220 PROTEIN"/>
    <property type="match status" value="1"/>
</dbReference>
<evidence type="ECO:0000313" key="3">
    <source>
        <dbReference type="Proteomes" id="UP001595993"/>
    </source>
</evidence>
<dbReference type="Proteomes" id="UP001595993">
    <property type="component" value="Unassembled WGS sequence"/>
</dbReference>
<organism evidence="2 3">
    <name type="scientific">Streptomyces maoxianensis</name>
    <dbReference type="NCBI Taxonomy" id="1459942"/>
    <lineage>
        <taxon>Bacteria</taxon>
        <taxon>Bacillati</taxon>
        <taxon>Actinomycetota</taxon>
        <taxon>Actinomycetes</taxon>
        <taxon>Kitasatosporales</taxon>
        <taxon>Streptomycetaceae</taxon>
        <taxon>Streptomyces</taxon>
    </lineage>
</organism>
<evidence type="ECO:0000313" key="2">
    <source>
        <dbReference type="EMBL" id="MFC4609447.1"/>
    </source>
</evidence>
<keyword evidence="1" id="KW-0732">Signal</keyword>
<dbReference type="RefSeq" id="WP_381196217.1">
    <property type="nucleotide sequence ID" value="NZ_JBHSFE010000014.1"/>
</dbReference>
<feature type="chain" id="PRO_5045613569" description="Lipoprotein" evidence="1">
    <location>
        <begin position="24"/>
        <end position="167"/>
    </location>
</feature>
<accession>A0ABV9G5Z0</accession>
<dbReference type="PANTHER" id="PTHR39335:SF1">
    <property type="entry name" value="BLL4220 PROTEIN"/>
    <property type="match status" value="1"/>
</dbReference>
<sequence length="167" mass="16753">MRSTRTTALLAAPLASLALLALAGCGGSAEDSKDGGKDGAGKPAAKPGATVSVRAADSSLGKILVDDSGRTLYGFTKDKPGAGKCDADCVAVWPALTSAKDVKAGAGTDAALLKETKLGEGAEQAVYGDWPLYYYVGDATAGDVNGQGLDGEWFVIAADGKLIKKAS</sequence>
<dbReference type="InterPro" id="IPR005297">
    <property type="entry name" value="Lipoprotein_repeat"/>
</dbReference>
<name>A0ABV9G5Z0_9ACTN</name>